<protein>
    <submittedName>
        <fullName evidence="4">Stage II sporulation protein D</fullName>
    </submittedName>
</protein>
<keyword evidence="5" id="KW-1185">Reference proteome</keyword>
<evidence type="ECO:0000256" key="2">
    <source>
        <dbReference type="SAM" id="SignalP"/>
    </source>
</evidence>
<reference evidence="4 5" key="1">
    <citation type="submission" date="2020-08" db="EMBL/GenBank/DDBJ databases">
        <title>Genome public.</title>
        <authorList>
            <person name="Liu C."/>
            <person name="Sun Q."/>
        </authorList>
    </citation>
    <scope>NUCLEOTIDE SEQUENCE [LARGE SCALE GENOMIC DNA]</scope>
    <source>
        <strain evidence="4 5">BX1</strain>
    </source>
</reference>
<feature type="chain" id="PRO_5045557553" evidence="2">
    <location>
        <begin position="26"/>
        <end position="387"/>
    </location>
</feature>
<evidence type="ECO:0000313" key="4">
    <source>
        <dbReference type="EMBL" id="MBC8575740.1"/>
    </source>
</evidence>
<dbReference type="NCBIfam" id="TIGR02669">
    <property type="entry name" value="SpoIID_LytB"/>
    <property type="match status" value="1"/>
</dbReference>
<proteinExistence type="predicted"/>
<dbReference type="Proteomes" id="UP000658131">
    <property type="component" value="Unassembled WGS sequence"/>
</dbReference>
<dbReference type="InterPro" id="IPR014225">
    <property type="entry name" value="Spore_II_D_firmicutes"/>
</dbReference>
<feature type="domain" description="Sporulation stage II protein D amidase enhancer LytB N-terminal" evidence="3">
    <location>
        <begin position="106"/>
        <end position="212"/>
    </location>
</feature>
<evidence type="ECO:0000259" key="3">
    <source>
        <dbReference type="Pfam" id="PF08486"/>
    </source>
</evidence>
<feature type="region of interest" description="Disordered" evidence="1">
    <location>
        <begin position="31"/>
        <end position="91"/>
    </location>
</feature>
<dbReference type="InterPro" id="IPR013486">
    <property type="entry name" value="SpoIID/LytB"/>
</dbReference>
<dbReference type="NCBIfam" id="TIGR02870">
    <property type="entry name" value="spore_II_D"/>
    <property type="match status" value="1"/>
</dbReference>
<organism evidence="4 5">
    <name type="scientific">Yanshouia hominis</name>
    <dbReference type="NCBI Taxonomy" id="2763673"/>
    <lineage>
        <taxon>Bacteria</taxon>
        <taxon>Bacillati</taxon>
        <taxon>Bacillota</taxon>
        <taxon>Clostridia</taxon>
        <taxon>Eubacteriales</taxon>
        <taxon>Oscillospiraceae</taxon>
        <taxon>Yanshouia</taxon>
    </lineage>
</organism>
<evidence type="ECO:0000256" key="1">
    <source>
        <dbReference type="SAM" id="MobiDB-lite"/>
    </source>
</evidence>
<evidence type="ECO:0000313" key="5">
    <source>
        <dbReference type="Proteomes" id="UP000658131"/>
    </source>
</evidence>
<keyword evidence="2" id="KW-0732">Signal</keyword>
<gene>
    <name evidence="4" type="primary">spoIID</name>
    <name evidence="4" type="ORF">H8717_04835</name>
</gene>
<accession>A0ABR7NHT1</accession>
<dbReference type="Pfam" id="PF08486">
    <property type="entry name" value="SpoIID"/>
    <property type="match status" value="1"/>
</dbReference>
<dbReference type="EMBL" id="JACRTB010000006">
    <property type="protein sequence ID" value="MBC8575740.1"/>
    <property type="molecule type" value="Genomic_DNA"/>
</dbReference>
<comment type="caution">
    <text evidence="4">The sequence shown here is derived from an EMBL/GenBank/DDBJ whole genome shotgun (WGS) entry which is preliminary data.</text>
</comment>
<dbReference type="InterPro" id="IPR013693">
    <property type="entry name" value="SpoIID/LytB_N"/>
</dbReference>
<dbReference type="RefSeq" id="WP_262399342.1">
    <property type="nucleotide sequence ID" value="NZ_JACRTB010000006.1"/>
</dbReference>
<feature type="signal peptide" evidence="2">
    <location>
        <begin position="1"/>
        <end position="25"/>
    </location>
</feature>
<sequence length="387" mass="40993">MRSFLAFAALLAVLALIIPFGAALALPGSLPAGPARSAASQTEPPRASSENPSASVPDSGSGGGEETGSSAPAFGTSGMEESGSSVSAPSWTADRETGSFLVYDRGTGELMNLEAGEYILGALASEMPPSFHAEALKAQAVAAHTWAVYSANQHREHPDESIRGADFSVDTTRDEGYVPKERFFSRYGANAELYWPKLAEAARQAESLLLTYDGEPALTVYHSMSDGKTEAAENVWQASLPYLVPVESEGDVLSPDYAVTETFDQKTMRYLLEQAFGGVTLSDQDPAGWIEPLERSGSGYLLSVRVGDRTVHGQELRNALSLRSSCIEISYGGGTFTVKTKGYGHGVGMSQYGADFMARQGVVCAGILAHYYPGTVLMQVSRTDGAA</sequence>
<feature type="compositionally biased region" description="Polar residues" evidence="1">
    <location>
        <begin position="38"/>
        <end position="58"/>
    </location>
</feature>
<name>A0ABR7NHT1_9FIRM</name>